<protein>
    <submittedName>
        <fullName evidence="1">Uncharacterized protein</fullName>
    </submittedName>
</protein>
<evidence type="ECO:0000313" key="1">
    <source>
        <dbReference type="EMBL" id="GMS89723.1"/>
    </source>
</evidence>
<dbReference type="AlphaFoldDB" id="A0AAV5T6D2"/>
<dbReference type="Proteomes" id="UP001432027">
    <property type="component" value="Unassembled WGS sequence"/>
</dbReference>
<accession>A0AAV5T6D2</accession>
<name>A0AAV5T6D2_9BILA</name>
<reference evidence="1" key="1">
    <citation type="submission" date="2023-10" db="EMBL/GenBank/DDBJ databases">
        <title>Genome assembly of Pristionchus species.</title>
        <authorList>
            <person name="Yoshida K."/>
            <person name="Sommer R.J."/>
        </authorList>
    </citation>
    <scope>NUCLEOTIDE SEQUENCE</scope>
    <source>
        <strain evidence="1">RS0144</strain>
    </source>
</reference>
<feature type="non-terminal residue" evidence="1">
    <location>
        <position position="132"/>
    </location>
</feature>
<evidence type="ECO:0000313" key="2">
    <source>
        <dbReference type="Proteomes" id="UP001432027"/>
    </source>
</evidence>
<sequence length="132" mass="13218">DLSQTMLSSVKSEDVMGSSVAASSMLWPQLPATAATAFPPFMINDKGEMFAAAAAGGGPAVDAFSMGHFYPGQRWGPNPGDPFETWAAMNYNAFATATTGGQPTGYPCDPYPTTSMAGGGGGQGVAAAAAAA</sequence>
<organism evidence="1 2">
    <name type="scientific">Pristionchus entomophagus</name>
    <dbReference type="NCBI Taxonomy" id="358040"/>
    <lineage>
        <taxon>Eukaryota</taxon>
        <taxon>Metazoa</taxon>
        <taxon>Ecdysozoa</taxon>
        <taxon>Nematoda</taxon>
        <taxon>Chromadorea</taxon>
        <taxon>Rhabditida</taxon>
        <taxon>Rhabditina</taxon>
        <taxon>Diplogasteromorpha</taxon>
        <taxon>Diplogasteroidea</taxon>
        <taxon>Neodiplogasteridae</taxon>
        <taxon>Pristionchus</taxon>
    </lineage>
</organism>
<proteinExistence type="predicted"/>
<keyword evidence="2" id="KW-1185">Reference proteome</keyword>
<comment type="caution">
    <text evidence="1">The sequence shown here is derived from an EMBL/GenBank/DDBJ whole genome shotgun (WGS) entry which is preliminary data.</text>
</comment>
<gene>
    <name evidence="1" type="ORF">PENTCL1PPCAC_11898</name>
</gene>
<dbReference type="EMBL" id="BTSX01000003">
    <property type="protein sequence ID" value="GMS89723.1"/>
    <property type="molecule type" value="Genomic_DNA"/>
</dbReference>
<feature type="non-terminal residue" evidence="1">
    <location>
        <position position="1"/>
    </location>
</feature>